<dbReference type="Gene3D" id="1.10.3020.10">
    <property type="entry name" value="alpha-amino acid ester hydrolase ( Helical cap domain)"/>
    <property type="match status" value="1"/>
</dbReference>
<dbReference type="InterPro" id="IPR000383">
    <property type="entry name" value="Xaa-Pro-like_dom"/>
</dbReference>
<feature type="compositionally biased region" description="Basic and acidic residues" evidence="2">
    <location>
        <begin position="41"/>
        <end position="52"/>
    </location>
</feature>
<feature type="domain" description="Xaa-Pro dipeptidyl-peptidase C-terminal" evidence="3">
    <location>
        <begin position="416"/>
        <end position="643"/>
    </location>
</feature>
<dbReference type="Gene3D" id="2.60.120.260">
    <property type="entry name" value="Galactose-binding domain-like"/>
    <property type="match status" value="1"/>
</dbReference>
<dbReference type="GO" id="GO:0008239">
    <property type="term" value="F:dipeptidyl-peptidase activity"/>
    <property type="evidence" value="ECO:0007669"/>
    <property type="project" value="InterPro"/>
</dbReference>
<gene>
    <name evidence="4" type="ORF">F7O44_12740</name>
</gene>
<keyword evidence="5" id="KW-1185">Reference proteome</keyword>
<dbReference type="NCBIfam" id="TIGR00976">
    <property type="entry name" value="CocE_NonD"/>
    <property type="match status" value="2"/>
</dbReference>
<dbReference type="InterPro" id="IPR008979">
    <property type="entry name" value="Galactose-bd-like_sf"/>
</dbReference>
<dbReference type="InterPro" id="IPR005674">
    <property type="entry name" value="CocE/Ser_esterase"/>
</dbReference>
<organism evidence="4 5">
    <name type="scientific">Phytoactinopolyspora mesophila</name>
    <dbReference type="NCBI Taxonomy" id="2650750"/>
    <lineage>
        <taxon>Bacteria</taxon>
        <taxon>Bacillati</taxon>
        <taxon>Actinomycetota</taxon>
        <taxon>Actinomycetes</taxon>
        <taxon>Jiangellales</taxon>
        <taxon>Jiangellaceae</taxon>
        <taxon>Phytoactinopolyspora</taxon>
    </lineage>
</organism>
<dbReference type="InterPro" id="IPR013736">
    <property type="entry name" value="Xaa-Pro_dipept_C"/>
</dbReference>
<dbReference type="Proteomes" id="UP000460435">
    <property type="component" value="Unassembled WGS sequence"/>
</dbReference>
<evidence type="ECO:0000256" key="2">
    <source>
        <dbReference type="SAM" id="MobiDB-lite"/>
    </source>
</evidence>
<evidence type="ECO:0000256" key="1">
    <source>
        <dbReference type="ARBA" id="ARBA00022801"/>
    </source>
</evidence>
<evidence type="ECO:0000313" key="4">
    <source>
        <dbReference type="EMBL" id="NDL57942.1"/>
    </source>
</evidence>
<reference evidence="4 5" key="1">
    <citation type="submission" date="2019-11" db="EMBL/GenBank/DDBJ databases">
        <authorList>
            <person name="Li X.-J."/>
            <person name="Feng X.-M."/>
        </authorList>
    </citation>
    <scope>NUCLEOTIDE SEQUENCE [LARGE SCALE GENOMIC DNA]</scope>
    <source>
        <strain evidence="4 5">XMNu-373</strain>
    </source>
</reference>
<accession>A0A7K3M4T6</accession>
<feature type="compositionally biased region" description="Low complexity" evidence="2">
    <location>
        <begin position="27"/>
        <end position="40"/>
    </location>
</feature>
<dbReference type="EMBL" id="WLZY01000004">
    <property type="protein sequence ID" value="NDL57942.1"/>
    <property type="molecule type" value="Genomic_DNA"/>
</dbReference>
<protein>
    <submittedName>
        <fullName evidence="4">CocE/NonD family hydrolase</fullName>
    </submittedName>
</protein>
<evidence type="ECO:0000259" key="3">
    <source>
        <dbReference type="SMART" id="SM00939"/>
    </source>
</evidence>
<sequence>MHVAVDQSRHERFPCQIDHHRAVRSTVASSADAGDSAAVDQHADMVPDRRPGSVEQPGIRQPQRGLLGCRRRREQQRRKLNLDVHQASLGSQVHHKSVCIRKALWYSYAVNSSAHGAVRRPFADVSSQAKPYAVLMRDGIRLATDVYLPERGGPWPVLLSRLPYDKCGDECFMPRIAQWFTERGYAVVVQDVRGKIRSDGPLAPFANEMLDGYDTLDWITGQRWCAGQVGMFGDSYFAWTQWAAAASQHPALRAIAPRVVSADFGDIVARQGVFALEVCALWAFETWVDEALYDYDGQLDWGVRPLADVVPTALGGRRPAFLHDAARGNLDPAARLPVRGDVPALQIGGWWDIVQHGQISTWRKSAQQHRAPQFLVMDATDHGWTYLRAPGEPYVDPRADPAAMRQFLDAYLEPMVPFFDHFLEGHGSYHAPPVRWMLTHDTWHESQTWPPPESTSMVWYLDGGSSGGSLTTTENPVERHAGWLHDPGDPVPSLSHAYHPLIEPADENATAERDDVLVFESAPVREPIDLAGPADVPLRLSSSCSSTHIMARLMDVAPDGTAFRILDGAAYVSGPWPQAVTVELGSTGYRVRPRHRLRLELSSSEFPRYILHPGTESDPWTSQDYRATEQKLILGGAYPARLRCTVLTTCGARL</sequence>
<dbReference type="InterPro" id="IPR050585">
    <property type="entry name" value="Xaa-Pro_dipeptidyl-ppase/CocE"/>
</dbReference>
<evidence type="ECO:0000313" key="5">
    <source>
        <dbReference type="Proteomes" id="UP000460435"/>
    </source>
</evidence>
<dbReference type="SMART" id="SM00939">
    <property type="entry name" value="PepX_C"/>
    <property type="match status" value="1"/>
</dbReference>
<dbReference type="Pfam" id="PF02129">
    <property type="entry name" value="Peptidase_S15"/>
    <property type="match status" value="1"/>
</dbReference>
<name>A0A7K3M4T6_9ACTN</name>
<comment type="caution">
    <text evidence="4">The sequence shown here is derived from an EMBL/GenBank/DDBJ whole genome shotgun (WGS) entry which is preliminary data.</text>
</comment>
<feature type="region of interest" description="Disordered" evidence="2">
    <location>
        <begin position="26"/>
        <end position="63"/>
    </location>
</feature>
<dbReference type="PANTHER" id="PTHR43056:SF10">
    <property type="entry name" value="COCE_NOND FAMILY, PUTATIVE (AFU_ORTHOLOGUE AFUA_7G00600)-RELATED"/>
    <property type="match status" value="1"/>
</dbReference>
<dbReference type="PANTHER" id="PTHR43056">
    <property type="entry name" value="PEPTIDASE S9 PROLYL OLIGOPEPTIDASE"/>
    <property type="match status" value="1"/>
</dbReference>
<keyword evidence="1 4" id="KW-0378">Hydrolase</keyword>
<dbReference type="Pfam" id="PF08530">
    <property type="entry name" value="PepX_C"/>
    <property type="match status" value="1"/>
</dbReference>
<dbReference type="InterPro" id="IPR029058">
    <property type="entry name" value="AB_hydrolase_fold"/>
</dbReference>
<dbReference type="SUPFAM" id="SSF53474">
    <property type="entry name" value="alpha/beta-Hydrolases"/>
    <property type="match status" value="1"/>
</dbReference>
<dbReference type="AlphaFoldDB" id="A0A7K3M4T6"/>
<dbReference type="SUPFAM" id="SSF49785">
    <property type="entry name" value="Galactose-binding domain-like"/>
    <property type="match status" value="1"/>
</dbReference>
<proteinExistence type="predicted"/>
<dbReference type="Gene3D" id="3.40.50.1820">
    <property type="entry name" value="alpha/beta hydrolase"/>
    <property type="match status" value="1"/>
</dbReference>